<dbReference type="EMBL" id="QORN01000029">
    <property type="protein sequence ID" value="MBD5807003.1"/>
    <property type="molecule type" value="Genomic_DNA"/>
</dbReference>
<organism evidence="1 2">
    <name type="scientific">Limosilactobacillus walteri</name>
    <dbReference type="NCBI Taxonomy" id="2268022"/>
    <lineage>
        <taxon>Bacteria</taxon>
        <taxon>Bacillati</taxon>
        <taxon>Bacillota</taxon>
        <taxon>Bacilli</taxon>
        <taxon>Lactobacillales</taxon>
        <taxon>Lactobacillaceae</taxon>
        <taxon>Limosilactobacillus</taxon>
    </lineage>
</organism>
<protein>
    <submittedName>
        <fullName evidence="1">Uncharacterized protein</fullName>
    </submittedName>
</protein>
<name>A0ABR8P8D9_9LACO</name>
<dbReference type="RefSeq" id="WP_191668298.1">
    <property type="nucleotide sequence ID" value="NZ_QORN01000029.1"/>
</dbReference>
<dbReference type="Proteomes" id="UP000704341">
    <property type="component" value="Unassembled WGS sequence"/>
</dbReference>
<proteinExistence type="predicted"/>
<keyword evidence="2" id="KW-1185">Reference proteome</keyword>
<sequence>MQSKLESSAPELILVDAQVIYPGFNIKITLASPQRRPLQIDEDFKTCDLMINSSHEKQKAESQKSLESLMESLNLQISELAKHQPPQIVAATYARLLQSVSWNGALFTKSKDKLQLINVEVNSGTSKRHHKQFFNYTFSSTNKNIDRDMVQIDYTPSDSWWYYSHLHPIHLSDVPSDFLLWFDMDKQDRGDNDDYPLVARALNVNNGYRRLALFYQIKFEIADVICCPPFYNQLPKNLPGNIFERQVDLNKSLTGLMIKYYYLHSCTRPDVKSIYFAGVKNRLPNSSWNGKWVSDHN</sequence>
<gene>
    <name evidence="1" type="ORF">DTK66_07840</name>
</gene>
<evidence type="ECO:0000313" key="1">
    <source>
        <dbReference type="EMBL" id="MBD5807003.1"/>
    </source>
</evidence>
<reference evidence="1 2" key="1">
    <citation type="submission" date="2018-07" db="EMBL/GenBank/DDBJ databases">
        <title>Phylogenomic Insights into understanding Host Adaptation of Lactobacillus reuteri by a novel species, Lactobacillus spp. M31.</title>
        <authorList>
            <person name="Sharma S."/>
            <person name="Patil P."/>
            <person name="Korpole S."/>
            <person name="Patil P.B."/>
        </authorList>
    </citation>
    <scope>NUCLEOTIDE SEQUENCE [LARGE SCALE GENOMIC DNA]</scope>
    <source>
        <strain evidence="1 2">M31</strain>
    </source>
</reference>
<accession>A0ABR8P8D9</accession>
<comment type="caution">
    <text evidence="1">The sequence shown here is derived from an EMBL/GenBank/DDBJ whole genome shotgun (WGS) entry which is preliminary data.</text>
</comment>
<evidence type="ECO:0000313" key="2">
    <source>
        <dbReference type="Proteomes" id="UP000704341"/>
    </source>
</evidence>